<comment type="catalytic activity">
    <reaction evidence="1">
        <text>Random endo-hydrolysis of N-acetyl-beta-D-glucosaminide (1-&gt;4)-beta-linkages in chitin and chitodextrins.</text>
        <dbReference type="EC" id="3.2.1.14"/>
    </reaction>
</comment>
<dbReference type="PANTHER" id="PTHR45708">
    <property type="entry name" value="ENDOCHITINASE"/>
    <property type="match status" value="1"/>
</dbReference>
<keyword evidence="13" id="KW-1185">Reference proteome</keyword>
<dbReference type="EMBL" id="MU006005">
    <property type="protein sequence ID" value="KAF2858650.1"/>
    <property type="molecule type" value="Genomic_DNA"/>
</dbReference>
<dbReference type="InterPro" id="IPR050542">
    <property type="entry name" value="Glycosyl_Hydrlase18_Chitinase"/>
</dbReference>
<evidence type="ECO:0000256" key="4">
    <source>
        <dbReference type="ARBA" id="ARBA00023024"/>
    </source>
</evidence>
<name>A0A6A7BTV7_9PEZI</name>
<proteinExistence type="inferred from homology"/>
<dbReference type="PROSITE" id="PS51910">
    <property type="entry name" value="GH18_2"/>
    <property type="match status" value="1"/>
</dbReference>
<dbReference type="GO" id="GO:0008843">
    <property type="term" value="F:endochitinase activity"/>
    <property type="evidence" value="ECO:0007669"/>
    <property type="project" value="UniProtKB-EC"/>
</dbReference>
<keyword evidence="6 8" id="KW-0326">Glycosidase</keyword>
<dbReference type="SMART" id="SM00165">
    <property type="entry name" value="UBA"/>
    <property type="match status" value="1"/>
</dbReference>
<dbReference type="AlphaFoldDB" id="A0A6A7BTV7"/>
<evidence type="ECO:0000313" key="12">
    <source>
        <dbReference type="EMBL" id="KAF2858650.1"/>
    </source>
</evidence>
<evidence type="ECO:0000256" key="1">
    <source>
        <dbReference type="ARBA" id="ARBA00000822"/>
    </source>
</evidence>
<keyword evidence="4" id="KW-0146">Chitin degradation</keyword>
<feature type="domain" description="GH18" evidence="11">
    <location>
        <begin position="5"/>
        <end position="282"/>
    </location>
</feature>
<comment type="similarity">
    <text evidence="9">Belongs to the glycosyl hydrolase 18 family.</text>
</comment>
<dbReference type="Gene3D" id="1.10.8.10">
    <property type="entry name" value="DNA helicase RuvA subunit, C-terminal domain"/>
    <property type="match status" value="1"/>
</dbReference>
<evidence type="ECO:0000256" key="2">
    <source>
        <dbReference type="ARBA" id="ARBA00012729"/>
    </source>
</evidence>
<dbReference type="PROSITE" id="PS01095">
    <property type="entry name" value="GH18_1"/>
    <property type="match status" value="1"/>
</dbReference>
<dbReference type="InterPro" id="IPR017853">
    <property type="entry name" value="GH"/>
</dbReference>
<dbReference type="GO" id="GO:0006032">
    <property type="term" value="P:chitin catabolic process"/>
    <property type="evidence" value="ECO:0007669"/>
    <property type="project" value="UniProtKB-KW"/>
</dbReference>
<dbReference type="GO" id="GO:0005576">
    <property type="term" value="C:extracellular region"/>
    <property type="evidence" value="ECO:0007669"/>
    <property type="project" value="TreeGrafter"/>
</dbReference>
<evidence type="ECO:0000256" key="3">
    <source>
        <dbReference type="ARBA" id="ARBA00022801"/>
    </source>
</evidence>
<dbReference type="InterPro" id="IPR001579">
    <property type="entry name" value="Glyco_hydro_18_chit_AS"/>
</dbReference>
<dbReference type="Gene3D" id="3.20.20.80">
    <property type="entry name" value="Glycosidases"/>
    <property type="match status" value="1"/>
</dbReference>
<dbReference type="PROSITE" id="PS50030">
    <property type="entry name" value="UBA"/>
    <property type="match status" value="1"/>
</dbReference>
<gene>
    <name evidence="12" type="ORF">K470DRAFT_220779</name>
</gene>
<evidence type="ECO:0000313" key="13">
    <source>
        <dbReference type="Proteomes" id="UP000799421"/>
    </source>
</evidence>
<keyword evidence="5" id="KW-0119">Carbohydrate metabolism</keyword>
<keyword evidence="7" id="KW-0624">Polysaccharide degradation</keyword>
<dbReference type="EC" id="3.2.1.14" evidence="2"/>
<organism evidence="12 13">
    <name type="scientific">Piedraia hortae CBS 480.64</name>
    <dbReference type="NCBI Taxonomy" id="1314780"/>
    <lineage>
        <taxon>Eukaryota</taxon>
        <taxon>Fungi</taxon>
        <taxon>Dikarya</taxon>
        <taxon>Ascomycota</taxon>
        <taxon>Pezizomycotina</taxon>
        <taxon>Dothideomycetes</taxon>
        <taxon>Dothideomycetidae</taxon>
        <taxon>Capnodiales</taxon>
        <taxon>Piedraiaceae</taxon>
        <taxon>Piedraia</taxon>
    </lineage>
</organism>
<dbReference type="Proteomes" id="UP000799421">
    <property type="component" value="Unassembled WGS sequence"/>
</dbReference>
<dbReference type="Pfam" id="PF00704">
    <property type="entry name" value="Glyco_hydro_18"/>
    <property type="match status" value="1"/>
</dbReference>
<evidence type="ECO:0000259" key="10">
    <source>
        <dbReference type="PROSITE" id="PS50030"/>
    </source>
</evidence>
<dbReference type="InterPro" id="IPR009060">
    <property type="entry name" value="UBA-like_sf"/>
</dbReference>
<dbReference type="SUPFAM" id="SSF51445">
    <property type="entry name" value="(Trans)glycosidases"/>
    <property type="match status" value="1"/>
</dbReference>
<accession>A0A6A7BTV7</accession>
<dbReference type="GO" id="GO:0000272">
    <property type="term" value="P:polysaccharide catabolic process"/>
    <property type="evidence" value="ECO:0007669"/>
    <property type="project" value="UniProtKB-KW"/>
</dbReference>
<evidence type="ECO:0000256" key="5">
    <source>
        <dbReference type="ARBA" id="ARBA00023277"/>
    </source>
</evidence>
<dbReference type="InterPro" id="IPR001223">
    <property type="entry name" value="Glyco_hydro18_cat"/>
</dbReference>
<evidence type="ECO:0000256" key="6">
    <source>
        <dbReference type="ARBA" id="ARBA00023295"/>
    </source>
</evidence>
<evidence type="ECO:0000256" key="9">
    <source>
        <dbReference type="RuleBase" id="RU004453"/>
    </source>
</evidence>
<sequence>MAPEGGRLIIYHQTHHTPDGTPVSLLPLITYETGITHVIIAAFHLNEQPGHITLNNDAPSHERYSTLWAEMSWLQGSGVKVLAMLGGAAKGTFAKLDGRDFEEYYIPLRDALRTHNFNGIDLDIEEEFSLPAAYRLIDRLRMEFGPEFIITLAPVATALLPNMPHLSGKHFDYFALEAARGDQIAWYNTQFYNGWGEPIWFASILAEGWKPEKIVIGLLTNPLNGGSGYVSPADMEAVLVTLRAICPTLGGVMGWEYFNALPGGCDRPWDWVMHMRRTLRAPITEGSQVTGGSVLSAPPHPFPPENVAVLADLGFSQQQAVAALNMTNGNVELAAGLLFD</sequence>
<protein>
    <recommendedName>
        <fullName evidence="2">chitinase</fullName>
        <ecNumber evidence="2">3.2.1.14</ecNumber>
    </recommendedName>
</protein>
<dbReference type="OrthoDB" id="3012298at2759"/>
<dbReference type="PANTHER" id="PTHR45708:SF60">
    <property type="entry name" value="III CHITINASE, PUTATIVE (AFU_ORTHOLOGUE AFUA_5G03850)-RELATED"/>
    <property type="match status" value="1"/>
</dbReference>
<evidence type="ECO:0000259" key="11">
    <source>
        <dbReference type="PROSITE" id="PS51910"/>
    </source>
</evidence>
<reference evidence="12" key="1">
    <citation type="journal article" date="2020" name="Stud. Mycol.">
        <title>101 Dothideomycetes genomes: a test case for predicting lifestyles and emergence of pathogens.</title>
        <authorList>
            <person name="Haridas S."/>
            <person name="Albert R."/>
            <person name="Binder M."/>
            <person name="Bloem J."/>
            <person name="Labutti K."/>
            <person name="Salamov A."/>
            <person name="Andreopoulos B."/>
            <person name="Baker S."/>
            <person name="Barry K."/>
            <person name="Bills G."/>
            <person name="Bluhm B."/>
            <person name="Cannon C."/>
            <person name="Castanera R."/>
            <person name="Culley D."/>
            <person name="Daum C."/>
            <person name="Ezra D."/>
            <person name="Gonzalez J."/>
            <person name="Henrissat B."/>
            <person name="Kuo A."/>
            <person name="Liang C."/>
            <person name="Lipzen A."/>
            <person name="Lutzoni F."/>
            <person name="Magnuson J."/>
            <person name="Mondo S."/>
            <person name="Nolan M."/>
            <person name="Ohm R."/>
            <person name="Pangilinan J."/>
            <person name="Park H.-J."/>
            <person name="Ramirez L."/>
            <person name="Alfaro M."/>
            <person name="Sun H."/>
            <person name="Tritt A."/>
            <person name="Yoshinaga Y."/>
            <person name="Zwiers L.-H."/>
            <person name="Turgeon B."/>
            <person name="Goodwin S."/>
            <person name="Spatafora J."/>
            <person name="Crous P."/>
            <person name="Grigoriev I."/>
        </authorList>
    </citation>
    <scope>NUCLEOTIDE SEQUENCE</scope>
    <source>
        <strain evidence="12">CBS 480.64</strain>
    </source>
</reference>
<evidence type="ECO:0000256" key="8">
    <source>
        <dbReference type="RuleBase" id="RU000489"/>
    </source>
</evidence>
<evidence type="ECO:0000256" key="7">
    <source>
        <dbReference type="ARBA" id="ARBA00023326"/>
    </source>
</evidence>
<dbReference type="SUPFAM" id="SSF46934">
    <property type="entry name" value="UBA-like"/>
    <property type="match status" value="1"/>
</dbReference>
<dbReference type="InterPro" id="IPR015940">
    <property type="entry name" value="UBA"/>
</dbReference>
<dbReference type="CDD" id="cd14309">
    <property type="entry name" value="UBA_scDdi1_like"/>
    <property type="match status" value="1"/>
</dbReference>
<feature type="domain" description="UBA" evidence="10">
    <location>
        <begin position="301"/>
        <end position="340"/>
    </location>
</feature>
<keyword evidence="3 8" id="KW-0378">Hydrolase</keyword>